<protein>
    <recommendedName>
        <fullName evidence="1">Glycoamylase-like domain-containing protein</fullName>
    </recommendedName>
</protein>
<keyword evidence="3" id="KW-1185">Reference proteome</keyword>
<sequence length="646" mass="73138">MALQEYTPDEKTLEILLKEERACFDFFWNTANTDKDSPGYGLIPDRMPTGPDVSSIASVGFGLTGICIGVERGWITREQGAERVKGTLETLYNNVQQDHGFFYHFLDIKTGQRVWDCEVSIIDTALCLNGVIMAGEYFGGEIAELAEKIYARVDWPWYTDRWGNGRYYMGYKPETGFFGSWNMTAEQLMMYFLGTASPEKPVDPGMFYIFSRPEESYGGLPKMIHSPAGSIFVYQYSHAWYDFRNTRDAYGTDWFRNSIIASLSSRQYAIDNEELYNTGELDWGFSACDGPEGYSGEYGSQPAFGNRNDGTIPPYGAAGSIVFTPENSARSIVNMYEQYPELWGEWGFKDAYNKTMEPMWIAKDVIGIDKGITMLMIENYLTGMVWEYMSKNKYVQSGMKRCGIHPANTYGVESFENNPELGGITGQDCTFRIQTEETHTGVNALEVNTKKGGKLRFKIDSRLLNDENNSMLQYAVKGKVKATVRYLDGSGKEIKAVSSPSGSEEWRVVQVPAAKELKSDIGNISFVELEFKNDGIFYIDDVEFINDDPRIYNVILDGSRKAGSVLKPVWNTWDKKGRKVYIDEIRWYISDTPLGDWKQIEGADRLTYTIKNEDVGKYIKCELYGVIPEGIKLIRLDPAQSDVTGI</sequence>
<comment type="caution">
    <text evidence="2">The sequence shown here is derived from an EMBL/GenBank/DDBJ whole genome shotgun (WGS) entry which is preliminary data.</text>
</comment>
<organism evidence="2 3">
    <name type="scientific">Clostridium thermosuccinogenes</name>
    <dbReference type="NCBI Taxonomy" id="84032"/>
    <lineage>
        <taxon>Bacteria</taxon>
        <taxon>Bacillati</taxon>
        <taxon>Bacillota</taxon>
        <taxon>Clostridia</taxon>
        <taxon>Eubacteriales</taxon>
        <taxon>Clostridiaceae</taxon>
        <taxon>Clostridium</taxon>
    </lineage>
</organism>
<evidence type="ECO:0000259" key="1">
    <source>
        <dbReference type="Pfam" id="PF10091"/>
    </source>
</evidence>
<proteinExistence type="predicted"/>
<dbReference type="EMBL" id="NIOJ01000030">
    <property type="protein sequence ID" value="PNT98171.1"/>
    <property type="molecule type" value="Genomic_DNA"/>
</dbReference>
<evidence type="ECO:0000313" key="3">
    <source>
        <dbReference type="Proteomes" id="UP000236151"/>
    </source>
</evidence>
<reference evidence="2 3" key="1">
    <citation type="submission" date="2017-06" db="EMBL/GenBank/DDBJ databases">
        <title>Investigating the central metabolism of Clostridium thermosuccinogenes.</title>
        <authorList>
            <person name="Koendjbiharie J.G."/>
            <person name="van Kranenburg R."/>
        </authorList>
    </citation>
    <scope>NUCLEOTIDE SEQUENCE [LARGE SCALE GENOMIC DNA]</scope>
    <source>
        <strain evidence="2 3">DSM 5806</strain>
    </source>
</reference>
<dbReference type="AlphaFoldDB" id="A0A2K2FCI3"/>
<dbReference type="InterPro" id="IPR019282">
    <property type="entry name" value="Glycoamylase-like_cons_dom"/>
</dbReference>
<feature type="domain" description="Glycoamylase-like" evidence="1">
    <location>
        <begin position="181"/>
        <end position="392"/>
    </location>
</feature>
<evidence type="ECO:0000313" key="2">
    <source>
        <dbReference type="EMBL" id="PNT98171.1"/>
    </source>
</evidence>
<dbReference type="Gene3D" id="1.50.10.140">
    <property type="match status" value="1"/>
</dbReference>
<accession>A0A2K2FCI3</accession>
<dbReference type="KEGG" id="cthd:CDO33_18490"/>
<dbReference type="Pfam" id="PF10091">
    <property type="entry name" value="Glycoamylase"/>
    <property type="match status" value="1"/>
</dbReference>
<dbReference type="Gene3D" id="2.60.40.2700">
    <property type="match status" value="1"/>
</dbReference>
<name>A0A2K2FCI3_9CLOT</name>
<dbReference type="OrthoDB" id="5937621at2"/>
<gene>
    <name evidence="2" type="ORF">CDQ84_11690</name>
</gene>
<dbReference type="Proteomes" id="UP000236151">
    <property type="component" value="Unassembled WGS sequence"/>
</dbReference>